<evidence type="ECO:0000256" key="1">
    <source>
        <dbReference type="SAM" id="MobiDB-lite"/>
    </source>
</evidence>
<name>A0A0N4YK11_NIPBR</name>
<keyword evidence="3" id="KW-1185">Reference proteome</keyword>
<gene>
    <name evidence="2" type="ORF">NBR_LOCUS17340</name>
</gene>
<dbReference type="EMBL" id="UYSL01022703">
    <property type="protein sequence ID" value="VDL80954.1"/>
    <property type="molecule type" value="Genomic_DNA"/>
</dbReference>
<evidence type="ECO:0000313" key="2">
    <source>
        <dbReference type="EMBL" id="VDL80954.1"/>
    </source>
</evidence>
<dbReference type="AlphaFoldDB" id="A0A0N4YK11"/>
<reference evidence="4" key="1">
    <citation type="submission" date="2017-02" db="UniProtKB">
        <authorList>
            <consortium name="WormBaseParasite"/>
        </authorList>
    </citation>
    <scope>IDENTIFICATION</scope>
</reference>
<evidence type="ECO:0000313" key="4">
    <source>
        <dbReference type="WBParaSite" id="NBR_0001733901-mRNA-1"/>
    </source>
</evidence>
<protein>
    <submittedName>
        <fullName evidence="4">PKNOX2</fullName>
    </submittedName>
</protein>
<dbReference type="Proteomes" id="UP000271162">
    <property type="component" value="Unassembled WGS sequence"/>
</dbReference>
<accession>A0A0N4YK11</accession>
<dbReference type="WBParaSite" id="NBR_0001733901-mRNA-1">
    <property type="protein sequence ID" value="NBR_0001733901-mRNA-1"/>
    <property type="gene ID" value="NBR_0001733901"/>
</dbReference>
<sequence length="79" mass="8695">MTRPSTSTFGGQPMPQQRQYVMSMSQAGPSRNVTMVTPRMQAQGVMHAQNSAMVTSHQGPPTLVPVMLEDTPPRLDQRI</sequence>
<evidence type="ECO:0000313" key="3">
    <source>
        <dbReference type="Proteomes" id="UP000271162"/>
    </source>
</evidence>
<proteinExistence type="predicted"/>
<feature type="region of interest" description="Disordered" evidence="1">
    <location>
        <begin position="55"/>
        <end position="79"/>
    </location>
</feature>
<reference evidence="2 3" key="2">
    <citation type="submission" date="2018-11" db="EMBL/GenBank/DDBJ databases">
        <authorList>
            <consortium name="Pathogen Informatics"/>
        </authorList>
    </citation>
    <scope>NUCLEOTIDE SEQUENCE [LARGE SCALE GENOMIC DNA]</scope>
</reference>
<organism evidence="4">
    <name type="scientific">Nippostrongylus brasiliensis</name>
    <name type="common">Rat hookworm</name>
    <dbReference type="NCBI Taxonomy" id="27835"/>
    <lineage>
        <taxon>Eukaryota</taxon>
        <taxon>Metazoa</taxon>
        <taxon>Ecdysozoa</taxon>
        <taxon>Nematoda</taxon>
        <taxon>Chromadorea</taxon>
        <taxon>Rhabditida</taxon>
        <taxon>Rhabditina</taxon>
        <taxon>Rhabditomorpha</taxon>
        <taxon>Strongyloidea</taxon>
        <taxon>Heligmosomidae</taxon>
        <taxon>Nippostrongylus</taxon>
    </lineage>
</organism>